<organism evidence="3 4">
    <name type="scientific">Vulgatibacter incomptus</name>
    <dbReference type="NCBI Taxonomy" id="1391653"/>
    <lineage>
        <taxon>Bacteria</taxon>
        <taxon>Pseudomonadati</taxon>
        <taxon>Myxococcota</taxon>
        <taxon>Myxococcia</taxon>
        <taxon>Myxococcales</taxon>
        <taxon>Cystobacterineae</taxon>
        <taxon>Vulgatibacteraceae</taxon>
        <taxon>Vulgatibacter</taxon>
    </lineage>
</organism>
<evidence type="ECO:0000313" key="3">
    <source>
        <dbReference type="EMBL" id="AKU90441.1"/>
    </source>
</evidence>
<accession>A0A0K1PAK0</accession>
<reference evidence="3 4" key="1">
    <citation type="submission" date="2015-08" db="EMBL/GenBank/DDBJ databases">
        <authorList>
            <person name="Babu N.S."/>
            <person name="Beckwith C.J."/>
            <person name="Beseler K.G."/>
            <person name="Brison A."/>
            <person name="Carone J.V."/>
            <person name="Caskin T.P."/>
            <person name="Diamond M."/>
            <person name="Durham M.E."/>
            <person name="Foxe J.M."/>
            <person name="Go M."/>
            <person name="Henderson B.A."/>
            <person name="Jones I.B."/>
            <person name="McGettigan J.A."/>
            <person name="Micheletti S.J."/>
            <person name="Nasrallah M.E."/>
            <person name="Ortiz D."/>
            <person name="Piller C.R."/>
            <person name="Privatt S.R."/>
            <person name="Schneider S.L."/>
            <person name="Sharp S."/>
            <person name="Smith T.C."/>
            <person name="Stanton J.D."/>
            <person name="Ullery H.E."/>
            <person name="Wilson R.J."/>
            <person name="Serrano M.G."/>
            <person name="Buck G."/>
            <person name="Lee V."/>
            <person name="Wang Y."/>
            <person name="Carvalho R."/>
            <person name="Voegtly L."/>
            <person name="Shi R."/>
            <person name="Duckworth R."/>
            <person name="Johnson A."/>
            <person name="Loviza R."/>
            <person name="Walstead R."/>
            <person name="Shah Z."/>
            <person name="Kiflezghi M."/>
            <person name="Wade K."/>
            <person name="Ball S.L."/>
            <person name="Bradley K.W."/>
            <person name="Asai D.J."/>
            <person name="Bowman C.A."/>
            <person name="Russell D.A."/>
            <person name="Pope W.H."/>
            <person name="Jacobs-Sera D."/>
            <person name="Hendrix R.W."/>
            <person name="Hatfull G.F."/>
        </authorList>
    </citation>
    <scope>NUCLEOTIDE SEQUENCE [LARGE SCALE GENOMIC DNA]</scope>
    <source>
        <strain evidence="3 4">DSM 27710</strain>
    </source>
</reference>
<dbReference type="GO" id="GO:0004534">
    <property type="term" value="F:5'-3' RNA exonuclease activity"/>
    <property type="evidence" value="ECO:0007669"/>
    <property type="project" value="TreeGrafter"/>
</dbReference>
<dbReference type="SUPFAM" id="SSF89550">
    <property type="entry name" value="PHP domain-like"/>
    <property type="match status" value="1"/>
</dbReference>
<dbReference type="PANTHER" id="PTHR42924">
    <property type="entry name" value="EXONUCLEASE"/>
    <property type="match status" value="1"/>
</dbReference>
<dbReference type="Proteomes" id="UP000055590">
    <property type="component" value="Chromosome"/>
</dbReference>
<dbReference type="GO" id="GO:0035312">
    <property type="term" value="F:5'-3' DNA exonuclease activity"/>
    <property type="evidence" value="ECO:0007669"/>
    <property type="project" value="TreeGrafter"/>
</dbReference>
<dbReference type="EMBL" id="CP012332">
    <property type="protein sequence ID" value="AKU90441.1"/>
    <property type="molecule type" value="Genomic_DNA"/>
</dbReference>
<dbReference type="SMART" id="SM00481">
    <property type="entry name" value="POLIIIAc"/>
    <property type="match status" value="1"/>
</dbReference>
<dbReference type="RefSeq" id="WP_050724888.1">
    <property type="nucleotide sequence ID" value="NZ_CP012332.1"/>
</dbReference>
<dbReference type="InterPro" id="IPR003141">
    <property type="entry name" value="Pol/His_phosphatase_N"/>
</dbReference>
<feature type="domain" description="Polymerase/histidinol phosphatase N-terminal" evidence="2">
    <location>
        <begin position="3"/>
        <end position="69"/>
    </location>
</feature>
<keyword evidence="4" id="KW-1185">Reference proteome</keyword>
<gene>
    <name evidence="3" type="ORF">AKJ08_0828</name>
</gene>
<dbReference type="PATRIC" id="fig|1391653.3.peg.852"/>
<dbReference type="Pfam" id="PF02811">
    <property type="entry name" value="PHP"/>
    <property type="match status" value="1"/>
</dbReference>
<evidence type="ECO:0000313" key="4">
    <source>
        <dbReference type="Proteomes" id="UP000055590"/>
    </source>
</evidence>
<sequence>MLIDLHVHSSRTPGCSLDPAEAVARAQALGLDGICFTDLDTLGGVEELHALREKASIAVLVGMEAVTNHGHFLCFFPDPAGVRPEEVLGAEAPTARPARDVVEAVLAKGGAVVAAHPYDRDLEKPMGDFVFTLRSLTAVEGYTGTRRVNVNELAIEAADHLSVPCVGGSGAMAGYDEIGTAATLFKEPVRDEAELVRALRDGAVWAVAVGVPPRFHGDDVAARPPREERGGRRPWERRGGRGGGRGRGDRRGR</sequence>
<evidence type="ECO:0000256" key="1">
    <source>
        <dbReference type="SAM" id="MobiDB-lite"/>
    </source>
</evidence>
<dbReference type="InterPro" id="IPR052018">
    <property type="entry name" value="PHP_domain"/>
</dbReference>
<dbReference type="KEGG" id="vin:AKJ08_0828"/>
<dbReference type="CDD" id="cd07432">
    <property type="entry name" value="PHP_HisPPase"/>
    <property type="match status" value="1"/>
</dbReference>
<name>A0A0K1PAK0_9BACT</name>
<dbReference type="PANTHER" id="PTHR42924:SF3">
    <property type="entry name" value="POLYMERASE_HISTIDINOL PHOSPHATASE N-TERMINAL DOMAIN-CONTAINING PROTEIN"/>
    <property type="match status" value="1"/>
</dbReference>
<dbReference type="Pfam" id="PF13263">
    <property type="entry name" value="PHP_C"/>
    <property type="match status" value="1"/>
</dbReference>
<feature type="region of interest" description="Disordered" evidence="1">
    <location>
        <begin position="216"/>
        <end position="253"/>
    </location>
</feature>
<evidence type="ECO:0000259" key="2">
    <source>
        <dbReference type="SMART" id="SM00481"/>
    </source>
</evidence>
<feature type="compositionally biased region" description="Basic and acidic residues" evidence="1">
    <location>
        <begin position="216"/>
        <end position="239"/>
    </location>
</feature>
<dbReference type="OrthoDB" id="9775360at2"/>
<dbReference type="InterPro" id="IPR016195">
    <property type="entry name" value="Pol/histidinol_Pase-like"/>
</dbReference>
<dbReference type="InterPro" id="IPR004013">
    <property type="entry name" value="PHP_dom"/>
</dbReference>
<dbReference type="Gene3D" id="3.20.20.140">
    <property type="entry name" value="Metal-dependent hydrolases"/>
    <property type="match status" value="1"/>
</dbReference>
<dbReference type="STRING" id="1391653.AKJ08_0828"/>
<protein>
    <recommendedName>
        <fullName evidence="2">Polymerase/histidinol phosphatase N-terminal domain-containing protein</fullName>
    </recommendedName>
</protein>
<proteinExistence type="predicted"/>
<dbReference type="AlphaFoldDB" id="A0A0K1PAK0"/>